<reference evidence="2" key="2">
    <citation type="journal article" date="2015" name="Fish Shellfish Immunol.">
        <title>Early steps in the European eel (Anguilla anguilla)-Vibrio vulnificus interaction in the gills: Role of the RtxA13 toxin.</title>
        <authorList>
            <person name="Callol A."/>
            <person name="Pajuelo D."/>
            <person name="Ebbesson L."/>
            <person name="Teles M."/>
            <person name="MacKenzie S."/>
            <person name="Amaro C."/>
        </authorList>
    </citation>
    <scope>NUCLEOTIDE SEQUENCE</scope>
</reference>
<keyword evidence="1" id="KW-0812">Transmembrane</keyword>
<keyword evidence="1" id="KW-0472">Membrane</keyword>
<keyword evidence="1" id="KW-1133">Transmembrane helix</keyword>
<accession>A0A0E9XPJ8</accession>
<feature type="transmembrane region" description="Helical" evidence="1">
    <location>
        <begin position="21"/>
        <end position="40"/>
    </location>
</feature>
<organism evidence="2">
    <name type="scientific">Anguilla anguilla</name>
    <name type="common">European freshwater eel</name>
    <name type="synonym">Muraena anguilla</name>
    <dbReference type="NCBI Taxonomy" id="7936"/>
    <lineage>
        <taxon>Eukaryota</taxon>
        <taxon>Metazoa</taxon>
        <taxon>Chordata</taxon>
        <taxon>Craniata</taxon>
        <taxon>Vertebrata</taxon>
        <taxon>Euteleostomi</taxon>
        <taxon>Actinopterygii</taxon>
        <taxon>Neopterygii</taxon>
        <taxon>Teleostei</taxon>
        <taxon>Anguilliformes</taxon>
        <taxon>Anguillidae</taxon>
        <taxon>Anguilla</taxon>
    </lineage>
</organism>
<evidence type="ECO:0000256" key="1">
    <source>
        <dbReference type="SAM" id="Phobius"/>
    </source>
</evidence>
<dbReference type="AlphaFoldDB" id="A0A0E9XPJ8"/>
<proteinExistence type="predicted"/>
<reference evidence="2" key="1">
    <citation type="submission" date="2014-11" db="EMBL/GenBank/DDBJ databases">
        <authorList>
            <person name="Amaro Gonzalez C."/>
        </authorList>
    </citation>
    <scope>NUCLEOTIDE SEQUENCE</scope>
</reference>
<name>A0A0E9XPJ8_ANGAN</name>
<evidence type="ECO:0000313" key="2">
    <source>
        <dbReference type="EMBL" id="JAI03751.1"/>
    </source>
</evidence>
<dbReference type="EMBL" id="GBXM01004827">
    <property type="protein sequence ID" value="JAI03751.1"/>
    <property type="molecule type" value="Transcribed_RNA"/>
</dbReference>
<sequence length="70" mass="8095">MVSVKIYQVKNSKGQSMSKPFYPIAVYYFGCFLLHFTDLFCQVKDNFCTFLDDHYCTSAVFQVSCVIKTV</sequence>
<protein>
    <submittedName>
        <fullName evidence="2">Uncharacterized protein</fullName>
    </submittedName>
</protein>